<feature type="transmembrane region" description="Helical" evidence="1">
    <location>
        <begin position="68"/>
        <end position="93"/>
    </location>
</feature>
<dbReference type="EMBL" id="MK376961">
    <property type="protein sequence ID" value="QAU07231.1"/>
    <property type="molecule type" value="Genomic_DNA"/>
</dbReference>
<dbReference type="RefSeq" id="YP_009819137.1">
    <property type="nucleotide sequence ID" value="NC_048146.1"/>
</dbReference>
<dbReference type="Proteomes" id="UP000289785">
    <property type="component" value="Segment"/>
</dbReference>
<organism evidence="2 3">
    <name type="scientific">Gordonia phage Asapag</name>
    <dbReference type="NCBI Taxonomy" id="2507862"/>
    <lineage>
        <taxon>Viruses</taxon>
        <taxon>Duplodnaviria</taxon>
        <taxon>Heunggongvirae</taxon>
        <taxon>Uroviricota</taxon>
        <taxon>Caudoviricetes</taxon>
        <taxon>Langleyhallvirinae</taxon>
        <taxon>Getalongvirus</taxon>
        <taxon>Getalongvirus asapag</taxon>
    </lineage>
</organism>
<evidence type="ECO:0000256" key="1">
    <source>
        <dbReference type="SAM" id="Phobius"/>
    </source>
</evidence>
<keyword evidence="3" id="KW-1185">Reference proteome</keyword>
<evidence type="ECO:0000313" key="2">
    <source>
        <dbReference type="EMBL" id="QAU07231.1"/>
    </source>
</evidence>
<accession>A0A410TE00</accession>
<evidence type="ECO:0000313" key="3">
    <source>
        <dbReference type="Proteomes" id="UP000289785"/>
    </source>
</evidence>
<dbReference type="GeneID" id="55010507"/>
<reference evidence="2 3" key="1">
    <citation type="submission" date="2019-01" db="EMBL/GenBank/DDBJ databases">
        <authorList>
            <person name="Case A."/>
            <person name="Jordan N."/>
            <person name="Abdul-Shukar N."/>
            <person name="Baronian N."/>
            <person name="Bartlett E."/>
            <person name="Cordova J."/>
            <person name="Doering K."/>
            <person name="Downer L."/>
            <person name="Harrington M."/>
            <person name="Nillson B."/>
            <person name="Rencher J."/>
            <person name="Sandoval D."/>
            <person name="Weiss L."/>
            <person name="West E."/>
            <person name="Koga A.P."/>
            <person name="Garlena R.A."/>
            <person name="Russell D.A."/>
            <person name="Pope W.H."/>
            <person name="Jacobs-Sera D."/>
            <person name="Hatfull G.F."/>
        </authorList>
    </citation>
    <scope>NUCLEOTIDE SEQUENCE [LARGE SCALE GENOMIC DNA]</scope>
</reference>
<dbReference type="KEGG" id="vg:55010507"/>
<proteinExistence type="predicted"/>
<sequence>MTSRIVNRVPLLRTPPQRSAEEVELYMSNMQAILDALNPDQSIIRSQPSEPVLIGKTWKARLRDWGELAVMGIFSALILLLGTTLGLLIYSLIREIA</sequence>
<keyword evidence="1" id="KW-0472">Membrane</keyword>
<protein>
    <submittedName>
        <fullName evidence="2">Uncharacterized protein</fullName>
    </submittedName>
</protein>
<keyword evidence="1" id="KW-0812">Transmembrane</keyword>
<gene>
    <name evidence="2" type="primary">92</name>
    <name evidence="2" type="ORF">SEA_ASAPAG_92</name>
</gene>
<keyword evidence="1" id="KW-1133">Transmembrane helix</keyword>
<name>A0A410TE00_9CAUD</name>